<evidence type="ECO:0000256" key="1">
    <source>
        <dbReference type="ARBA" id="ARBA00004585"/>
    </source>
</evidence>
<evidence type="ECO:0000313" key="13">
    <source>
        <dbReference type="Proteomes" id="UP000193685"/>
    </source>
</evidence>
<dbReference type="STRING" id="56484.A0A1Y2EQT4"/>
<proteinExistence type="inferred from homology"/>
<dbReference type="PANTHER" id="PTHR45939">
    <property type="entry name" value="PEROXISOMAL MEMBRANE PROTEIN PMP34-RELATED"/>
    <property type="match status" value="1"/>
</dbReference>
<comment type="subcellular location">
    <subcellularLocation>
        <location evidence="1">Peroxisome membrane</location>
        <topology evidence="1">Multi-pass membrane protein</topology>
    </subcellularLocation>
</comment>
<name>A0A1Y2EQT4_PROLT</name>
<dbReference type="InterPro" id="IPR018108">
    <property type="entry name" value="MCP_transmembrane"/>
</dbReference>
<dbReference type="InterPro" id="IPR052217">
    <property type="entry name" value="Mito/Peroxisomal_Carrier"/>
</dbReference>
<evidence type="ECO:0000256" key="2">
    <source>
        <dbReference type="ARBA" id="ARBA00006375"/>
    </source>
</evidence>
<comment type="similarity">
    <text evidence="2 10">Belongs to the mitochondrial carrier (TC 2.A.29) family.</text>
</comment>
<dbReference type="GO" id="GO:0080122">
    <property type="term" value="F:AMP transmembrane transporter activity"/>
    <property type="evidence" value="ECO:0007669"/>
    <property type="project" value="TreeGrafter"/>
</dbReference>
<feature type="transmembrane region" description="Helical" evidence="11">
    <location>
        <begin position="105"/>
        <end position="125"/>
    </location>
</feature>
<feature type="repeat" description="Solcar" evidence="9">
    <location>
        <begin position="2"/>
        <end position="87"/>
    </location>
</feature>
<dbReference type="AlphaFoldDB" id="A0A1Y2EQT4"/>
<feature type="transmembrane region" description="Helical" evidence="11">
    <location>
        <begin position="167"/>
        <end position="188"/>
    </location>
</feature>
<evidence type="ECO:0000256" key="6">
    <source>
        <dbReference type="ARBA" id="ARBA00022989"/>
    </source>
</evidence>
<keyword evidence="4 9" id="KW-0812">Transmembrane</keyword>
<dbReference type="EMBL" id="MCFI01000032">
    <property type="protein sequence ID" value="ORY73892.1"/>
    <property type="molecule type" value="Genomic_DNA"/>
</dbReference>
<evidence type="ECO:0000256" key="3">
    <source>
        <dbReference type="ARBA" id="ARBA00022448"/>
    </source>
</evidence>
<feature type="transmembrane region" description="Helical" evidence="11">
    <location>
        <begin position="6"/>
        <end position="28"/>
    </location>
</feature>
<dbReference type="GO" id="GO:0015217">
    <property type="term" value="F:ADP transmembrane transporter activity"/>
    <property type="evidence" value="ECO:0007669"/>
    <property type="project" value="TreeGrafter"/>
</dbReference>
<dbReference type="GO" id="GO:0015228">
    <property type="term" value="F:coenzyme A transmembrane transporter activity"/>
    <property type="evidence" value="ECO:0007669"/>
    <property type="project" value="TreeGrafter"/>
</dbReference>
<evidence type="ECO:0000256" key="7">
    <source>
        <dbReference type="ARBA" id="ARBA00023136"/>
    </source>
</evidence>
<keyword evidence="5" id="KW-0677">Repeat</keyword>
<dbReference type="GO" id="GO:0005347">
    <property type="term" value="F:ATP transmembrane transporter activity"/>
    <property type="evidence" value="ECO:0007669"/>
    <property type="project" value="TreeGrafter"/>
</dbReference>
<evidence type="ECO:0000256" key="8">
    <source>
        <dbReference type="ARBA" id="ARBA00023140"/>
    </source>
</evidence>
<keyword evidence="6 11" id="KW-1133">Transmembrane helix</keyword>
<dbReference type="PANTHER" id="PTHR45939:SF5">
    <property type="entry name" value="PEROXISOMAL MEMBRANE PROTEIN PMP34"/>
    <property type="match status" value="1"/>
</dbReference>
<dbReference type="OMA" id="QFMMYEL"/>
<dbReference type="Proteomes" id="UP000193685">
    <property type="component" value="Unassembled WGS sequence"/>
</dbReference>
<dbReference type="SUPFAM" id="SSF103506">
    <property type="entry name" value="Mitochondrial carrier"/>
    <property type="match status" value="1"/>
</dbReference>
<evidence type="ECO:0000256" key="4">
    <source>
        <dbReference type="ARBA" id="ARBA00022692"/>
    </source>
</evidence>
<comment type="caution">
    <text evidence="12">The sequence shown here is derived from an EMBL/GenBank/DDBJ whole genome shotgun (WGS) entry which is preliminary data.</text>
</comment>
<protein>
    <submittedName>
        <fullName evidence="12">Mitochondrial carrier domain-containing protein</fullName>
    </submittedName>
</protein>
<keyword evidence="13" id="KW-1185">Reference proteome</keyword>
<dbReference type="Gene3D" id="1.50.40.10">
    <property type="entry name" value="Mitochondrial carrier domain"/>
    <property type="match status" value="1"/>
</dbReference>
<accession>A0A1Y2EQT4</accession>
<dbReference type="PROSITE" id="PS50920">
    <property type="entry name" value="SOLCAR"/>
    <property type="match status" value="3"/>
</dbReference>
<dbReference type="Pfam" id="PF00153">
    <property type="entry name" value="Mito_carr"/>
    <property type="match status" value="3"/>
</dbReference>
<evidence type="ECO:0000256" key="5">
    <source>
        <dbReference type="ARBA" id="ARBA00022737"/>
    </source>
</evidence>
<feature type="repeat" description="Solcar" evidence="9">
    <location>
        <begin position="99"/>
        <end position="195"/>
    </location>
</feature>
<dbReference type="RefSeq" id="XP_040721897.1">
    <property type="nucleotide sequence ID" value="XM_040872192.1"/>
</dbReference>
<feature type="repeat" description="Solcar" evidence="9">
    <location>
        <begin position="206"/>
        <end position="291"/>
    </location>
</feature>
<sequence length="315" mass="33815">MSENVAHALSGALGGMAAMVVTYPLITLSTRAQVEVKKVHASQLEAVKRILEREGVSGLYTGLRSALFGIGVTNGVYYYFYETAKEILEKARKGRVGPMTTAESMLAGLLAGSATVFATNPIWVVNTRVTARKDAVESNPNAPAVPHKNLGTLATLKALIRDEGVGALWAGVAPALVLVINPIIQYTIFEQLRILIEKRRKMTPWDAFLLGAVGKLAATGSTYPYITLKARMQLRQSGNKDEQYNNMLAGLKKIIRDEGVAGLYKGVGPKVVQSVLTAALLFGFKEQLFVTAKRLMAAVGTKQVKQVAVAAAARA</sequence>
<feature type="transmembrane region" description="Helical" evidence="11">
    <location>
        <begin position="208"/>
        <end position="226"/>
    </location>
</feature>
<keyword evidence="8" id="KW-0576">Peroxisome</keyword>
<organism evidence="12 13">
    <name type="scientific">Protomyces lactucae-debilis</name>
    <dbReference type="NCBI Taxonomy" id="2754530"/>
    <lineage>
        <taxon>Eukaryota</taxon>
        <taxon>Fungi</taxon>
        <taxon>Dikarya</taxon>
        <taxon>Ascomycota</taxon>
        <taxon>Taphrinomycotina</taxon>
        <taxon>Taphrinomycetes</taxon>
        <taxon>Taphrinales</taxon>
        <taxon>Protomycetaceae</taxon>
        <taxon>Protomyces</taxon>
    </lineage>
</organism>
<evidence type="ECO:0000256" key="11">
    <source>
        <dbReference type="SAM" id="Phobius"/>
    </source>
</evidence>
<dbReference type="GeneID" id="63788791"/>
<feature type="transmembrane region" description="Helical" evidence="11">
    <location>
        <begin position="58"/>
        <end position="80"/>
    </location>
</feature>
<reference evidence="12 13" key="1">
    <citation type="submission" date="2016-07" db="EMBL/GenBank/DDBJ databases">
        <title>Pervasive Adenine N6-methylation of Active Genes in Fungi.</title>
        <authorList>
            <consortium name="DOE Joint Genome Institute"/>
            <person name="Mondo S.J."/>
            <person name="Dannebaum R.O."/>
            <person name="Kuo R.C."/>
            <person name="Labutti K."/>
            <person name="Haridas S."/>
            <person name="Kuo A."/>
            <person name="Salamov A."/>
            <person name="Ahrendt S.R."/>
            <person name="Lipzen A."/>
            <person name="Sullivan W."/>
            <person name="Andreopoulos W.B."/>
            <person name="Clum A."/>
            <person name="Lindquist E."/>
            <person name="Daum C."/>
            <person name="Ramamoorthy G.K."/>
            <person name="Gryganskyi A."/>
            <person name="Culley D."/>
            <person name="Magnuson J.K."/>
            <person name="James T.Y."/>
            <person name="O'Malley M.A."/>
            <person name="Stajich J.E."/>
            <person name="Spatafora J.W."/>
            <person name="Visel A."/>
            <person name="Grigoriev I.V."/>
        </authorList>
    </citation>
    <scope>NUCLEOTIDE SEQUENCE [LARGE SCALE GENOMIC DNA]</scope>
    <source>
        <strain evidence="12 13">12-1054</strain>
    </source>
</reference>
<dbReference type="GO" id="GO:0015230">
    <property type="term" value="F:FAD transmembrane transporter activity"/>
    <property type="evidence" value="ECO:0007669"/>
    <property type="project" value="TreeGrafter"/>
</dbReference>
<keyword evidence="7 9" id="KW-0472">Membrane</keyword>
<evidence type="ECO:0000256" key="9">
    <source>
        <dbReference type="PROSITE-ProRule" id="PRU00282"/>
    </source>
</evidence>
<evidence type="ECO:0000256" key="10">
    <source>
        <dbReference type="RuleBase" id="RU000488"/>
    </source>
</evidence>
<dbReference type="OrthoDB" id="2019556at2759"/>
<dbReference type="GO" id="GO:0044610">
    <property type="term" value="F:FMN transmembrane transporter activity"/>
    <property type="evidence" value="ECO:0007669"/>
    <property type="project" value="TreeGrafter"/>
</dbReference>
<dbReference type="GO" id="GO:0051724">
    <property type="term" value="F:NAD transmembrane transporter activity"/>
    <property type="evidence" value="ECO:0007669"/>
    <property type="project" value="TreeGrafter"/>
</dbReference>
<gene>
    <name evidence="12" type="ORF">BCR37DRAFT_411193</name>
</gene>
<dbReference type="InterPro" id="IPR023395">
    <property type="entry name" value="MCP_dom_sf"/>
</dbReference>
<evidence type="ECO:0000313" key="12">
    <source>
        <dbReference type="EMBL" id="ORY73892.1"/>
    </source>
</evidence>
<dbReference type="GO" id="GO:0005778">
    <property type="term" value="C:peroxisomal membrane"/>
    <property type="evidence" value="ECO:0007669"/>
    <property type="project" value="UniProtKB-SubCell"/>
</dbReference>
<keyword evidence="3 10" id="KW-0813">Transport</keyword>